<feature type="transmembrane region" description="Helical" evidence="7">
    <location>
        <begin position="254"/>
        <end position="277"/>
    </location>
</feature>
<sequence>MGSDPTRTRATKNNSCIRIELEKSSYPLLWWTHSRSAAFPAFAVAVPLSIDSAAPIRSKPRGWRSLWEAAALNIGGGKGCVLAGADDIAQRFLEQYDSKWNHCSSVPRPDEGRKVLPFRGSLRLSRSSSSFLCWEHHGNALRMPLLVRSNKVRCRSPVISGASKSCFTYPPMTSKPKWWWRTLACTPYLLPLHLMWMHADSAYHLHPLLQDWDFLVNPFLDTIALMPSWILMVLMFSAYYFVVRRKEWPHFLRFHIIMAMLLENAYQAIAIACTWLPKTLYRGELGMHFWLAVMFVQLHTVVECMRCALSGKYADVPFVSDTAYIHSDPKIF</sequence>
<dbReference type="EMBL" id="JAQQAF010000008">
    <property type="protein sequence ID" value="KAJ8466085.1"/>
    <property type="molecule type" value="Genomic_DNA"/>
</dbReference>
<gene>
    <name evidence="8" type="ORF">OPV22_028637</name>
</gene>
<evidence type="ECO:0000256" key="4">
    <source>
        <dbReference type="ARBA" id="ARBA00022780"/>
    </source>
</evidence>
<dbReference type="Pfam" id="PF16166">
    <property type="entry name" value="TIC20"/>
    <property type="match status" value="1"/>
</dbReference>
<dbReference type="PANTHER" id="PTHR33510:SF9">
    <property type="entry name" value="HIT-TYPE ZINC FINGER FAMILY PROTEIN-RELATED"/>
    <property type="match status" value="1"/>
</dbReference>
<protein>
    <recommendedName>
        <fullName evidence="7">Protein TIC 20</fullName>
    </recommendedName>
</protein>
<comment type="subcellular location">
    <subcellularLocation>
        <location evidence="1">Plastid</location>
        <location evidence="1">Chloroplast inner membrane</location>
        <topology evidence="1">Multi-pass membrane protein</topology>
    </subcellularLocation>
    <subcellularLocation>
        <location evidence="7">Plastid</location>
        <location evidence="7">Chloroplast membrane</location>
        <topology evidence="7">Multi-pass membrane protein</topology>
    </subcellularLocation>
</comment>
<feature type="transmembrane region" description="Helical" evidence="7">
    <location>
        <begin position="289"/>
        <end position="309"/>
    </location>
</feature>
<evidence type="ECO:0000256" key="6">
    <source>
        <dbReference type="ARBA" id="ARBA00023136"/>
    </source>
</evidence>
<keyword evidence="7" id="KW-0934">Plastid</keyword>
<organism evidence="8 9">
    <name type="scientific">Ensete ventricosum</name>
    <name type="common">Abyssinian banana</name>
    <name type="synonym">Musa ensete</name>
    <dbReference type="NCBI Taxonomy" id="4639"/>
    <lineage>
        <taxon>Eukaryota</taxon>
        <taxon>Viridiplantae</taxon>
        <taxon>Streptophyta</taxon>
        <taxon>Embryophyta</taxon>
        <taxon>Tracheophyta</taxon>
        <taxon>Spermatophyta</taxon>
        <taxon>Magnoliopsida</taxon>
        <taxon>Liliopsida</taxon>
        <taxon>Zingiberales</taxon>
        <taxon>Musaceae</taxon>
        <taxon>Ensete</taxon>
    </lineage>
</organism>
<dbReference type="PANTHER" id="PTHR33510">
    <property type="entry name" value="PROTEIN TIC 20-II, CHLOROPLASTIC"/>
    <property type="match status" value="1"/>
</dbReference>
<keyword evidence="6 7" id="KW-0472">Membrane</keyword>
<evidence type="ECO:0000313" key="8">
    <source>
        <dbReference type="EMBL" id="KAJ8466085.1"/>
    </source>
</evidence>
<keyword evidence="5 7" id="KW-1133">Transmembrane helix</keyword>
<dbReference type="AlphaFoldDB" id="A0AAV8QB19"/>
<keyword evidence="7" id="KW-0150">Chloroplast</keyword>
<accession>A0AAV8QB19</accession>
<evidence type="ECO:0000256" key="5">
    <source>
        <dbReference type="ARBA" id="ARBA00022989"/>
    </source>
</evidence>
<evidence type="ECO:0000313" key="9">
    <source>
        <dbReference type="Proteomes" id="UP001222027"/>
    </source>
</evidence>
<feature type="transmembrane region" description="Helical" evidence="7">
    <location>
        <begin position="219"/>
        <end position="242"/>
    </location>
</feature>
<evidence type="ECO:0000256" key="7">
    <source>
        <dbReference type="RuleBase" id="RU367003"/>
    </source>
</evidence>
<keyword evidence="3 7" id="KW-0812">Transmembrane</keyword>
<feature type="transmembrane region" description="Helical" evidence="7">
    <location>
        <begin position="178"/>
        <end position="199"/>
    </location>
</feature>
<evidence type="ECO:0000256" key="1">
    <source>
        <dbReference type="ARBA" id="ARBA00004478"/>
    </source>
</evidence>
<comment type="similarity">
    <text evidence="2 7">Belongs to the Tic20 family.</text>
</comment>
<dbReference type="Proteomes" id="UP001222027">
    <property type="component" value="Unassembled WGS sequence"/>
</dbReference>
<comment type="caution">
    <text evidence="8">The sequence shown here is derived from an EMBL/GenBank/DDBJ whole genome shotgun (WGS) entry which is preliminary data.</text>
</comment>
<comment type="function">
    <text evidence="7">Involved in protein precursor import into chloroplasts.</text>
</comment>
<evidence type="ECO:0000256" key="2">
    <source>
        <dbReference type="ARBA" id="ARBA00009596"/>
    </source>
</evidence>
<keyword evidence="4" id="KW-1001">Plastid inner membrane</keyword>
<name>A0AAV8QB19_ENSVE</name>
<reference evidence="8 9" key="1">
    <citation type="submission" date="2022-12" db="EMBL/GenBank/DDBJ databases">
        <title>Chromosome-scale assembly of the Ensete ventricosum genome.</title>
        <authorList>
            <person name="Dussert Y."/>
            <person name="Stocks J."/>
            <person name="Wendawek A."/>
            <person name="Woldeyes F."/>
            <person name="Nichols R.A."/>
            <person name="Borrell J.S."/>
        </authorList>
    </citation>
    <scope>NUCLEOTIDE SEQUENCE [LARGE SCALE GENOMIC DNA]</scope>
    <source>
        <strain evidence="9">cv. Maze</strain>
        <tissue evidence="8">Seeds</tissue>
    </source>
</reference>
<dbReference type="InterPro" id="IPR005691">
    <property type="entry name" value="Tic20"/>
</dbReference>
<dbReference type="GO" id="GO:0009706">
    <property type="term" value="C:chloroplast inner membrane"/>
    <property type="evidence" value="ECO:0007669"/>
    <property type="project" value="UniProtKB-SubCell"/>
</dbReference>
<keyword evidence="9" id="KW-1185">Reference proteome</keyword>
<evidence type="ECO:0000256" key="3">
    <source>
        <dbReference type="ARBA" id="ARBA00022692"/>
    </source>
</evidence>
<proteinExistence type="inferred from homology"/>